<evidence type="ECO:0000256" key="5">
    <source>
        <dbReference type="SAM" id="Phobius"/>
    </source>
</evidence>
<dbReference type="GO" id="GO:0098542">
    <property type="term" value="P:defense response to other organism"/>
    <property type="evidence" value="ECO:0007669"/>
    <property type="project" value="InterPro"/>
</dbReference>
<dbReference type="EMBL" id="GDJX01001610">
    <property type="protein sequence ID" value="JAT66326.1"/>
    <property type="molecule type" value="Transcribed_RNA"/>
</dbReference>
<proteinExistence type="predicted"/>
<organism evidence="7">
    <name type="scientific">Anthurium amnicola</name>
    <dbReference type="NCBI Taxonomy" id="1678845"/>
    <lineage>
        <taxon>Eukaryota</taxon>
        <taxon>Viridiplantae</taxon>
        <taxon>Streptophyta</taxon>
        <taxon>Embryophyta</taxon>
        <taxon>Tracheophyta</taxon>
        <taxon>Spermatophyta</taxon>
        <taxon>Magnoliopsida</taxon>
        <taxon>Liliopsida</taxon>
        <taxon>Araceae</taxon>
        <taxon>Pothoideae</taxon>
        <taxon>Potheae</taxon>
        <taxon>Anthurium</taxon>
    </lineage>
</organism>
<keyword evidence="2 5" id="KW-0812">Transmembrane</keyword>
<dbReference type="InterPro" id="IPR044839">
    <property type="entry name" value="NDR1-like"/>
</dbReference>
<evidence type="ECO:0000313" key="7">
    <source>
        <dbReference type="EMBL" id="JAT66326.1"/>
    </source>
</evidence>
<gene>
    <name evidence="7" type="primary">At1g08160_9</name>
    <name evidence="7" type="ORF">g.2164</name>
</gene>
<dbReference type="PANTHER" id="PTHR31234:SF39">
    <property type="entry name" value="HARPIN-INDUCED PROTEIN 1 CONTAINING PROTEIN, EXPRESSED"/>
    <property type="match status" value="1"/>
</dbReference>
<dbReference type="Pfam" id="PF03168">
    <property type="entry name" value="LEA_2"/>
    <property type="match status" value="1"/>
</dbReference>
<comment type="subcellular location">
    <subcellularLocation>
        <location evidence="1">Membrane</location>
        <topology evidence="1">Single-pass membrane protein</topology>
    </subcellularLocation>
</comment>
<name>A0A1D1ZH59_9ARAE</name>
<accession>A0A1D1ZH59</accession>
<evidence type="ECO:0000256" key="4">
    <source>
        <dbReference type="ARBA" id="ARBA00023136"/>
    </source>
</evidence>
<evidence type="ECO:0000256" key="2">
    <source>
        <dbReference type="ARBA" id="ARBA00022692"/>
    </source>
</evidence>
<evidence type="ECO:0000259" key="6">
    <source>
        <dbReference type="Pfam" id="PF03168"/>
    </source>
</evidence>
<dbReference type="InterPro" id="IPR004864">
    <property type="entry name" value="LEA_2"/>
</dbReference>
<dbReference type="AlphaFoldDB" id="A0A1D1ZH59"/>
<feature type="transmembrane region" description="Helical" evidence="5">
    <location>
        <begin position="20"/>
        <end position="43"/>
    </location>
</feature>
<reference evidence="7" key="1">
    <citation type="submission" date="2015-07" db="EMBL/GenBank/DDBJ databases">
        <title>Transcriptome Assembly of Anthurium amnicola.</title>
        <authorList>
            <person name="Suzuki J."/>
        </authorList>
    </citation>
    <scope>NUCLEOTIDE SEQUENCE</scope>
</reference>
<keyword evidence="4 5" id="KW-0472">Membrane</keyword>
<dbReference type="PANTHER" id="PTHR31234">
    <property type="entry name" value="LATE EMBRYOGENESIS ABUNDANT (LEA) HYDROXYPROLINE-RICH GLYCOPROTEIN FAMILY"/>
    <property type="match status" value="1"/>
</dbReference>
<dbReference type="GO" id="GO:0005886">
    <property type="term" value="C:plasma membrane"/>
    <property type="evidence" value="ECO:0007669"/>
    <property type="project" value="TreeGrafter"/>
</dbReference>
<keyword evidence="3 5" id="KW-1133">Transmembrane helix</keyword>
<feature type="domain" description="Late embryogenesis abundant protein LEA-2 subgroup" evidence="6">
    <location>
        <begin position="78"/>
        <end position="176"/>
    </location>
</feature>
<sequence>MAPPPGVGTRRRPGFGVLRCAAITALALVVAVGLAVLIIWFVIRPAPLEYVVDDARVRGFGLGGGRLNATFDLVIWADNRNNKVAVYYDSMEVRVVYDDQAVAVAQVAPFFHPHHNGTVIKVAAAAHSVPVGEATATATDLRRGRASGKLAVIVEVRARIRFRIASFKSKHYTMRVYCSPVDVFFSQSRRGERTDCDVDI</sequence>
<evidence type="ECO:0000256" key="1">
    <source>
        <dbReference type="ARBA" id="ARBA00004167"/>
    </source>
</evidence>
<protein>
    <submittedName>
        <fullName evidence="7">Uncharacterized protein At1g08160</fullName>
    </submittedName>
</protein>
<evidence type="ECO:0000256" key="3">
    <source>
        <dbReference type="ARBA" id="ARBA00022989"/>
    </source>
</evidence>